<dbReference type="Proteomes" id="UP000642284">
    <property type="component" value="Unassembled WGS sequence"/>
</dbReference>
<keyword evidence="2" id="KW-0067">ATP-binding</keyword>
<protein>
    <submittedName>
        <fullName evidence="4">AAA family ATPase</fullName>
    </submittedName>
</protein>
<evidence type="ECO:0000313" key="5">
    <source>
        <dbReference type="Proteomes" id="UP000642284"/>
    </source>
</evidence>
<comment type="caution">
    <text evidence="4">The sequence shown here is derived from an EMBL/GenBank/DDBJ whole genome shotgun (WGS) entry which is preliminary data.</text>
</comment>
<accession>A0ABR7SV90</accession>
<reference evidence="4 5" key="1">
    <citation type="submission" date="2020-08" db="EMBL/GenBank/DDBJ databases">
        <title>Genemic of Streptomyces polyaspartic.</title>
        <authorList>
            <person name="Liu W."/>
        </authorList>
    </citation>
    <scope>NUCLEOTIDE SEQUENCE [LARGE SCALE GENOMIC DNA]</scope>
    <source>
        <strain evidence="4 5">TRM66268-LWL</strain>
    </source>
</reference>
<dbReference type="InterPro" id="IPR011990">
    <property type="entry name" value="TPR-like_helical_dom_sf"/>
</dbReference>
<dbReference type="Pfam" id="PF13191">
    <property type="entry name" value="AAA_16"/>
    <property type="match status" value="1"/>
</dbReference>
<evidence type="ECO:0000259" key="3">
    <source>
        <dbReference type="Pfam" id="PF13191"/>
    </source>
</evidence>
<dbReference type="Gene3D" id="1.25.40.10">
    <property type="entry name" value="Tetratricopeptide repeat domain"/>
    <property type="match status" value="1"/>
</dbReference>
<dbReference type="InterPro" id="IPR041664">
    <property type="entry name" value="AAA_16"/>
</dbReference>
<sequence>MVFVDREETLELIASVRRRLLEGSSSVLFLEGDSGVGKSSLLTEARGRLSGADCQVVQVSCLPALGTGRQFGPFLEALDQLSAMSRRGRRRSLWARAVGRGATAAAPALLSAVVPGIGGVVEAGRLATRAALATGSIPGDSLGPVRSAMCRQMVEALLTEAREGAPVLLLVDDIQSCDEASRELLHMLLPCLEGEPLSLVLCLGSYASSTADGAAMEQLADVWQKRHNLLVARHRVPPLPEWAVVQLVRDQLEGHEIPAGFAARVHEATGGSPVFVEQVLRLWRPGSGTDMPLPDQLPQAVGERFERVDPQAQELLVLGATAGEFFFSHTLSEVTGLPQTQVQDMLHRVATEHGLVRERRRADMPRWAQALHTDWYDFEHRALQSCIRNEQSEGARLLRHARVAAALERLPRQGSDLPWEIRVLIAEQLLAAGPAQAAHSARAHYELARSVAMEELSFLQAAKYCRTAIEAARLLPEGDTGRDRRLVEATELLLSLTEVTWRGNVAEAQSPGIDTMADEAEQAARRLGDRLLIARTALLRGKTLLAVQGVEPSLEKLSQAVELARDLGAQGVETLFVALVEYGRQLPKRNLDAGLAVLFEAEELYASADQLGDTTNPVLHHARNLNDMQIGVNLFDAGRFGEAVQRLQRCVERIGGDVLCAELPIALNYLAQLHIAMGDYVAAEAALSRALSFEEAQHDAREAISGWHAYNNALLALLAARSPERLPEALDRIEQAWAETVDTYLVNLVPIVRNLYVEVLITVRPDDPAQALRLIGDTLAETEQSGMARSRIAAYTLRSRIRRAQDDPTGAADDARAALAILDERGPMPALRTEEVLHDAACALAAAGEDAQTGLLLERARAEVRRKADSIGDPSQRQRFLTDVPLNRALLTPEMREPGEGRLINPRVTVRDQGEHRTER</sequence>
<dbReference type="InterPro" id="IPR027417">
    <property type="entry name" value="P-loop_NTPase"/>
</dbReference>
<keyword evidence="5" id="KW-1185">Reference proteome</keyword>
<dbReference type="EMBL" id="JACTVJ010000041">
    <property type="protein sequence ID" value="MBC9719422.1"/>
    <property type="molecule type" value="Genomic_DNA"/>
</dbReference>
<dbReference type="SUPFAM" id="SSF52540">
    <property type="entry name" value="P-loop containing nucleoside triphosphate hydrolases"/>
    <property type="match status" value="1"/>
</dbReference>
<dbReference type="SUPFAM" id="SSF48452">
    <property type="entry name" value="TPR-like"/>
    <property type="match status" value="1"/>
</dbReference>
<gene>
    <name evidence="4" type="ORF">H9Y04_43625</name>
</gene>
<evidence type="ECO:0000313" key="4">
    <source>
        <dbReference type="EMBL" id="MBC9719422.1"/>
    </source>
</evidence>
<evidence type="ECO:0000256" key="2">
    <source>
        <dbReference type="ARBA" id="ARBA00022840"/>
    </source>
</evidence>
<evidence type="ECO:0000256" key="1">
    <source>
        <dbReference type="ARBA" id="ARBA00022741"/>
    </source>
</evidence>
<dbReference type="Gene3D" id="3.40.50.300">
    <property type="entry name" value="P-loop containing nucleotide triphosphate hydrolases"/>
    <property type="match status" value="1"/>
</dbReference>
<proteinExistence type="predicted"/>
<dbReference type="PANTHER" id="PTHR16305">
    <property type="entry name" value="TESTICULAR SOLUBLE ADENYLYL CYCLASE"/>
    <property type="match status" value="1"/>
</dbReference>
<dbReference type="PANTHER" id="PTHR16305:SF28">
    <property type="entry name" value="GUANYLATE CYCLASE DOMAIN-CONTAINING PROTEIN"/>
    <property type="match status" value="1"/>
</dbReference>
<name>A0ABR7SV90_9ACTN</name>
<organism evidence="4 5">
    <name type="scientific">Streptomyces polyasparticus</name>
    <dbReference type="NCBI Taxonomy" id="2767826"/>
    <lineage>
        <taxon>Bacteria</taxon>
        <taxon>Bacillati</taxon>
        <taxon>Actinomycetota</taxon>
        <taxon>Actinomycetes</taxon>
        <taxon>Kitasatosporales</taxon>
        <taxon>Streptomycetaceae</taxon>
        <taxon>Streptomyces</taxon>
    </lineage>
</organism>
<dbReference type="RefSeq" id="WP_187819827.1">
    <property type="nucleotide sequence ID" value="NZ_JACTVJ010000041.1"/>
</dbReference>
<feature type="domain" description="Orc1-like AAA ATPase" evidence="3">
    <location>
        <begin position="3"/>
        <end position="200"/>
    </location>
</feature>
<keyword evidence="1" id="KW-0547">Nucleotide-binding</keyword>